<evidence type="ECO:0000256" key="1">
    <source>
        <dbReference type="SAM" id="Phobius"/>
    </source>
</evidence>
<feature type="transmembrane region" description="Helical" evidence="1">
    <location>
        <begin position="47"/>
        <end position="73"/>
    </location>
</feature>
<feature type="transmembrane region" description="Helical" evidence="1">
    <location>
        <begin position="7"/>
        <end position="27"/>
    </location>
</feature>
<dbReference type="RefSeq" id="WP_236115342.1">
    <property type="nucleotide sequence ID" value="NZ_JAKGTI010000003.1"/>
</dbReference>
<name>A0ABS9ED28_9HYPH</name>
<evidence type="ECO:0000313" key="3">
    <source>
        <dbReference type="Proteomes" id="UP001201217"/>
    </source>
</evidence>
<evidence type="ECO:0008006" key="4">
    <source>
        <dbReference type="Google" id="ProtNLM"/>
    </source>
</evidence>
<reference evidence="2 3" key="1">
    <citation type="submission" date="2022-01" db="EMBL/GenBank/DDBJ databases">
        <title>Maritalea mediterranea sp. nov., isolated from marine plastic residues from the Malva-rosa beach (Valencia, Spain).</title>
        <authorList>
            <person name="Vidal-Verdu A."/>
            <person name="Molina-Menor E."/>
            <person name="Pascual J."/>
            <person name="Pereto J."/>
            <person name="Porcar M."/>
        </authorList>
    </citation>
    <scope>NUCLEOTIDE SEQUENCE [LARGE SCALE GENOMIC DNA]</scope>
    <source>
        <strain evidence="2 3">P4.10X</strain>
    </source>
</reference>
<keyword evidence="1" id="KW-1133">Transmembrane helix</keyword>
<accession>A0ABS9ED28</accession>
<proteinExistence type="predicted"/>
<keyword evidence="1" id="KW-0812">Transmembrane</keyword>
<evidence type="ECO:0000313" key="2">
    <source>
        <dbReference type="EMBL" id="MCF4099660.1"/>
    </source>
</evidence>
<keyword evidence="3" id="KW-1185">Reference proteome</keyword>
<protein>
    <recommendedName>
        <fullName evidence="4">DUF2975 domain-containing protein</fullName>
    </recommendedName>
</protein>
<feature type="transmembrane region" description="Helical" evidence="1">
    <location>
        <begin position="120"/>
        <end position="143"/>
    </location>
</feature>
<organism evidence="2 3">
    <name type="scientific">Maritalea mediterranea</name>
    <dbReference type="NCBI Taxonomy" id="2909667"/>
    <lineage>
        <taxon>Bacteria</taxon>
        <taxon>Pseudomonadati</taxon>
        <taxon>Pseudomonadota</taxon>
        <taxon>Alphaproteobacteria</taxon>
        <taxon>Hyphomicrobiales</taxon>
        <taxon>Devosiaceae</taxon>
        <taxon>Maritalea</taxon>
    </lineage>
</organism>
<keyword evidence="1" id="KW-0472">Membrane</keyword>
<comment type="caution">
    <text evidence="2">The sequence shown here is derived from an EMBL/GenBank/DDBJ whole genome shotgun (WGS) entry which is preliminary data.</text>
</comment>
<sequence>MSYHERNIITYLITGIIVMTLYSFHMYDQYQAGLLDGPDAGIQVGWSAIKLIAGSVVITIIVTVIITIVNAIITKNTEFDEADERDKLIDMIGMKVAFITFSVFYVTGMIWLAFGAPMQFILLGSIYAMFMTSMIEGITRLVLYRRGF</sequence>
<gene>
    <name evidence="2" type="ORF">L1I42_14285</name>
</gene>
<dbReference type="Proteomes" id="UP001201217">
    <property type="component" value="Unassembled WGS sequence"/>
</dbReference>
<dbReference type="EMBL" id="JAKGTI010000003">
    <property type="protein sequence ID" value="MCF4099660.1"/>
    <property type="molecule type" value="Genomic_DNA"/>
</dbReference>
<feature type="transmembrane region" description="Helical" evidence="1">
    <location>
        <begin position="94"/>
        <end position="114"/>
    </location>
</feature>